<dbReference type="EMBL" id="BGPR01057463">
    <property type="protein sequence ID" value="GBO33776.1"/>
    <property type="molecule type" value="Genomic_DNA"/>
</dbReference>
<dbReference type="Proteomes" id="UP000499080">
    <property type="component" value="Unassembled WGS sequence"/>
</dbReference>
<reference evidence="1 2" key="1">
    <citation type="journal article" date="2019" name="Sci. Rep.">
        <title>Orb-weaving spider Araneus ventricosus genome elucidates the spidroin gene catalogue.</title>
        <authorList>
            <person name="Kono N."/>
            <person name="Nakamura H."/>
            <person name="Ohtoshi R."/>
            <person name="Moran D.A.P."/>
            <person name="Shinohara A."/>
            <person name="Yoshida Y."/>
            <person name="Fujiwara M."/>
            <person name="Mori M."/>
            <person name="Tomita M."/>
            <person name="Arakawa K."/>
        </authorList>
    </citation>
    <scope>NUCLEOTIDE SEQUENCE [LARGE SCALE GENOMIC DNA]</scope>
</reference>
<protein>
    <submittedName>
        <fullName evidence="1">Uncharacterized protein</fullName>
    </submittedName>
</protein>
<comment type="caution">
    <text evidence="1">The sequence shown here is derived from an EMBL/GenBank/DDBJ whole genome shotgun (WGS) entry which is preliminary data.</text>
</comment>
<evidence type="ECO:0000313" key="1">
    <source>
        <dbReference type="EMBL" id="GBO33776.1"/>
    </source>
</evidence>
<keyword evidence="2" id="KW-1185">Reference proteome</keyword>
<gene>
    <name evidence="1" type="ORF">AVEN_45267_1</name>
</gene>
<name>A0A4Y2WBB7_ARAVE</name>
<accession>A0A4Y2WBB7</accession>
<dbReference type="AlphaFoldDB" id="A0A4Y2WBB7"/>
<organism evidence="1 2">
    <name type="scientific">Araneus ventricosus</name>
    <name type="common">Orbweaver spider</name>
    <name type="synonym">Epeira ventricosa</name>
    <dbReference type="NCBI Taxonomy" id="182803"/>
    <lineage>
        <taxon>Eukaryota</taxon>
        <taxon>Metazoa</taxon>
        <taxon>Ecdysozoa</taxon>
        <taxon>Arthropoda</taxon>
        <taxon>Chelicerata</taxon>
        <taxon>Arachnida</taxon>
        <taxon>Araneae</taxon>
        <taxon>Araneomorphae</taxon>
        <taxon>Entelegynae</taxon>
        <taxon>Araneoidea</taxon>
        <taxon>Araneidae</taxon>
        <taxon>Araneus</taxon>
    </lineage>
</organism>
<proteinExistence type="predicted"/>
<evidence type="ECO:0000313" key="2">
    <source>
        <dbReference type="Proteomes" id="UP000499080"/>
    </source>
</evidence>
<feature type="non-terminal residue" evidence="1">
    <location>
        <position position="76"/>
    </location>
</feature>
<sequence>MAVNSSHVKGGGEARRRHCIRSLERCREICQATCRRRTRLYIQWMAARIKRSVDNAAFLFSQVRLGNEFLQCGEGK</sequence>